<evidence type="ECO:0000313" key="2">
    <source>
        <dbReference type="EMBL" id="GAP33309.1"/>
    </source>
</evidence>
<keyword evidence="3" id="KW-1185">Reference proteome</keyword>
<comment type="caution">
    <text evidence="2">The sequence shown here is derived from an EMBL/GenBank/DDBJ whole genome shotgun (WGS) entry which is preliminary data.</text>
</comment>
<dbReference type="Proteomes" id="UP000037179">
    <property type="component" value="Unassembled WGS sequence"/>
</dbReference>
<dbReference type="AlphaFoldDB" id="A0ABC9Z6J7"/>
<feature type="region of interest" description="Disordered" evidence="1">
    <location>
        <begin position="126"/>
        <end position="158"/>
    </location>
</feature>
<dbReference type="RefSeq" id="WP_143161244.1">
    <property type="nucleotide sequence ID" value="NZ_AP028459.1"/>
</dbReference>
<evidence type="ECO:0000313" key="3">
    <source>
        <dbReference type="Proteomes" id="UP000037179"/>
    </source>
</evidence>
<protein>
    <submittedName>
        <fullName evidence="2">Uncharacterized protein</fullName>
    </submittedName>
</protein>
<reference evidence="2 3" key="2">
    <citation type="journal article" date="2016" name="Genome Announc.">
        <title>Draft Genome Sequence of Erythromycin- and Oxytetracycline-Sensitive Nocardia seriolae Strain U-1 (NBRC 110359).</title>
        <authorList>
            <person name="Imajoh M."/>
            <person name="Sukeda M."/>
            <person name="Shimizu M."/>
            <person name="Yamane J."/>
            <person name="Ohnishi K."/>
            <person name="Oshima S."/>
        </authorList>
    </citation>
    <scope>NUCLEOTIDE SEQUENCE [LARGE SCALE GENOMIC DNA]</scope>
    <source>
        <strain evidence="2 3">U-1</strain>
    </source>
</reference>
<organism evidence="2 3">
    <name type="scientific">Nocardia seriolae</name>
    <dbReference type="NCBI Taxonomy" id="37332"/>
    <lineage>
        <taxon>Bacteria</taxon>
        <taxon>Bacillati</taxon>
        <taxon>Actinomycetota</taxon>
        <taxon>Actinomycetes</taxon>
        <taxon>Mycobacteriales</taxon>
        <taxon>Nocardiaceae</taxon>
        <taxon>Nocardia</taxon>
    </lineage>
</organism>
<name>A0ABC9Z6J7_9NOCA</name>
<sequence length="260" mass="28554">MPPRGEFHELSSGLSAVERRFAETVRDLVRQDTRSSRQVAKDIYVSRSMLSNLAHAKCRVAPGDDEVKALRSLYELAASNQEEQFIDWDELLRRRLALCWAPHLPTNTCVSCGAACTDCGTPDLDNPDDSDAPEPADDSATTVEPVVPVPHGKGDRHNNERIDVAWTAVDDVTRYVADGDLTRLNSVLRYAGTEAPATETARAIAACRDRQMHDAAATIIGHAGSRAEREVLEILLELNQNDRRADADAVLERALGRGRS</sequence>
<accession>A0ABC9Z6J7</accession>
<gene>
    <name evidence="2" type="ORF">NSK11_contig00238-0002</name>
</gene>
<proteinExistence type="predicted"/>
<feature type="compositionally biased region" description="Acidic residues" evidence="1">
    <location>
        <begin position="126"/>
        <end position="137"/>
    </location>
</feature>
<evidence type="ECO:0000256" key="1">
    <source>
        <dbReference type="SAM" id="MobiDB-lite"/>
    </source>
</evidence>
<dbReference type="EMBL" id="BBYQ01000238">
    <property type="protein sequence ID" value="GAP33309.1"/>
    <property type="molecule type" value="Genomic_DNA"/>
</dbReference>
<reference evidence="3" key="1">
    <citation type="submission" date="2015-07" db="EMBL/GenBank/DDBJ databases">
        <title>Nocardia seriolae U-1 whole genome shotgun sequence.</title>
        <authorList>
            <person name="Imajoh M."/>
            <person name="Fukumoto Y."/>
            <person name="Sukeda M."/>
            <person name="Yamane J."/>
            <person name="Yamasaki K."/>
            <person name="Shimizu M."/>
            <person name="Ohnishi K."/>
            <person name="Oshima S."/>
        </authorList>
    </citation>
    <scope>NUCLEOTIDE SEQUENCE [LARGE SCALE GENOMIC DNA]</scope>
    <source>
        <strain evidence="3">U-1</strain>
    </source>
</reference>